<comment type="caution">
    <text evidence="10">The sequence shown here is derived from an EMBL/GenBank/DDBJ whole genome shotgun (WGS) entry which is preliminary data.</text>
</comment>
<evidence type="ECO:0000256" key="4">
    <source>
        <dbReference type="ARBA" id="ARBA00021132"/>
    </source>
</evidence>
<feature type="region of interest" description="Disordered" evidence="9">
    <location>
        <begin position="210"/>
        <end position="235"/>
    </location>
</feature>
<accession>A0A9P8FIJ9</accession>
<organism evidence="10 11">
    <name type="scientific">Aureobasidium melanogenum</name>
    <name type="common">Aureobasidium pullulans var. melanogenum</name>
    <dbReference type="NCBI Taxonomy" id="46634"/>
    <lineage>
        <taxon>Eukaryota</taxon>
        <taxon>Fungi</taxon>
        <taxon>Dikarya</taxon>
        <taxon>Ascomycota</taxon>
        <taxon>Pezizomycotina</taxon>
        <taxon>Dothideomycetes</taxon>
        <taxon>Dothideomycetidae</taxon>
        <taxon>Dothideales</taxon>
        <taxon>Saccotheciaceae</taxon>
        <taxon>Aureobasidium</taxon>
    </lineage>
</organism>
<dbReference type="GO" id="GO:2000001">
    <property type="term" value="P:regulation of DNA damage checkpoint"/>
    <property type="evidence" value="ECO:0007669"/>
    <property type="project" value="TreeGrafter"/>
</dbReference>
<evidence type="ECO:0000256" key="9">
    <source>
        <dbReference type="SAM" id="MobiDB-lite"/>
    </source>
</evidence>
<gene>
    <name evidence="10" type="ORF">KCU98_g12485</name>
</gene>
<dbReference type="SMART" id="SM00320">
    <property type="entry name" value="WD40"/>
    <property type="match status" value="4"/>
</dbReference>
<comment type="similarity">
    <text evidence="2">Belongs to the WD repeat DDB2/WDR76 family.</text>
</comment>
<evidence type="ECO:0000256" key="7">
    <source>
        <dbReference type="ARBA" id="ARBA00022763"/>
    </source>
</evidence>
<dbReference type="InterPro" id="IPR036322">
    <property type="entry name" value="WD40_repeat_dom_sf"/>
</dbReference>
<keyword evidence="8" id="KW-0238">DNA-binding</keyword>
<dbReference type="GO" id="GO:0006974">
    <property type="term" value="P:DNA damage response"/>
    <property type="evidence" value="ECO:0007669"/>
    <property type="project" value="UniProtKB-KW"/>
</dbReference>
<dbReference type="GO" id="GO:0003677">
    <property type="term" value="F:DNA binding"/>
    <property type="evidence" value="ECO:0007669"/>
    <property type="project" value="UniProtKB-KW"/>
</dbReference>
<dbReference type="FunFam" id="2.130.10.10:FF:000562">
    <property type="entry name" value="DNA damage-binding protein CMR1"/>
    <property type="match status" value="1"/>
</dbReference>
<keyword evidence="6" id="KW-0677">Repeat</keyword>
<evidence type="ECO:0000256" key="3">
    <source>
        <dbReference type="ARBA" id="ARBA00020027"/>
    </source>
</evidence>
<comment type="function">
    <text evidence="1">DNA-binding protein that binds to both single- and double-stranded DNA. Binds preferentially to UV-damaged DNA. May be involved in DNA-metabolic processes.</text>
</comment>
<dbReference type="InterPro" id="IPR001680">
    <property type="entry name" value="WD40_rpt"/>
</dbReference>
<evidence type="ECO:0000313" key="11">
    <source>
        <dbReference type="Proteomes" id="UP000729357"/>
    </source>
</evidence>
<keyword evidence="7" id="KW-0227">DNA damage</keyword>
<dbReference type="InterPro" id="IPR050853">
    <property type="entry name" value="WD_repeat_DNA-damage-binding"/>
</dbReference>
<evidence type="ECO:0000256" key="5">
    <source>
        <dbReference type="ARBA" id="ARBA00022574"/>
    </source>
</evidence>
<reference evidence="10" key="2">
    <citation type="submission" date="2021-08" db="EMBL/GenBank/DDBJ databases">
        <authorList>
            <person name="Gostincar C."/>
            <person name="Sun X."/>
            <person name="Song Z."/>
            <person name="Gunde-Cimerman N."/>
        </authorList>
    </citation>
    <scope>NUCLEOTIDE SEQUENCE</scope>
    <source>
        <strain evidence="10">EXF-9298</strain>
    </source>
</reference>
<dbReference type="GO" id="GO:0005634">
    <property type="term" value="C:nucleus"/>
    <property type="evidence" value="ECO:0007669"/>
    <property type="project" value="TreeGrafter"/>
</dbReference>
<feature type="non-terminal residue" evidence="10">
    <location>
        <position position="1"/>
    </location>
</feature>
<keyword evidence="5" id="KW-0853">WD repeat</keyword>
<name>A0A9P8FIJ9_AURME</name>
<evidence type="ECO:0000256" key="6">
    <source>
        <dbReference type="ARBA" id="ARBA00022737"/>
    </source>
</evidence>
<feature type="compositionally biased region" description="Acidic residues" evidence="9">
    <location>
        <begin position="224"/>
        <end position="234"/>
    </location>
</feature>
<dbReference type="AlphaFoldDB" id="A0A9P8FIJ9"/>
<proteinExistence type="inferred from homology"/>
<dbReference type="Gene3D" id="2.130.10.10">
    <property type="entry name" value="YVTN repeat-like/Quinoprotein amine dehydrogenase"/>
    <property type="match status" value="1"/>
</dbReference>
<evidence type="ECO:0000256" key="8">
    <source>
        <dbReference type="ARBA" id="ARBA00023125"/>
    </source>
</evidence>
<dbReference type="Proteomes" id="UP000729357">
    <property type="component" value="Unassembled WGS sequence"/>
</dbReference>
<feature type="region of interest" description="Disordered" evidence="9">
    <location>
        <begin position="35"/>
        <end position="75"/>
    </location>
</feature>
<dbReference type="PANTHER" id="PTHR14773:SF0">
    <property type="entry name" value="WD REPEAT-CONTAINING PROTEIN 76"/>
    <property type="match status" value="1"/>
</dbReference>
<evidence type="ECO:0000256" key="2">
    <source>
        <dbReference type="ARBA" id="ARBA00005434"/>
    </source>
</evidence>
<sequence>MPKKSAAELSEYELQRQEKIAKNQALLRQLQLEAASAGIAPKKPSRATPDKAAKKKKTPVQKVKEEVQPRRTSSRLRGIVADSEIAKRKAEEESELLAQAERAKRQRVSEDLRFSDVVVAGKDWDQSGNFLRLVGPANPGERTFTAQDVKETTDKELKELRERMSNLELWEGFEPNRIKITPERIYSLGFHPTTDKALVFAGDKLGSLGLLDASQQPTPNVKNEDDDESDDEEATPSITTLKIHTRTISAFQFSPHDPNALYSASYDSSIRKLDLQKGVAVEAYAPISKDDDEPLSGVEMSQFDPHTLFFSTLNGNFGRHDTRSKPGNGTDIFALSEKKIGGFSLNPAHPHIFATASLDRYLRLWDLRMLKGDGDDRAPVEIGSHESRLSVSHAAFNSAGQIATASYDDTVKIYDFSSVGTLAAGTELNEEQMTPTTIIPHNNQTGRWVTILRAQWQLQPADNIQRFVIGNMNRFVDVYASNGQQLAQLGGEGITAVPSVAQFHQSKDWIAAGTASGKLCLWIMVHIDEFTGLHIVRDLLTSKQPPRRIFFAFNPMNLTLPPTCPDLGLYGKYSWSNASFAFYTLIETSDERMQQIATTLDAEWYEGQGNEGSHLVRVAPSHNFANKKLSDILEAHVKLDKVAPSQSESQHGAPNLQWYPTAFIVITAEDLDDKGLLFVFVDDEVEDDNEVAECKTDKFFFQAERREPHVVELDL</sequence>
<dbReference type="InterPro" id="IPR015943">
    <property type="entry name" value="WD40/YVTN_repeat-like_dom_sf"/>
</dbReference>
<dbReference type="Pfam" id="PF00400">
    <property type="entry name" value="WD40"/>
    <property type="match status" value="2"/>
</dbReference>
<evidence type="ECO:0000313" key="10">
    <source>
        <dbReference type="EMBL" id="KAG9973675.1"/>
    </source>
</evidence>
<evidence type="ECO:0000256" key="1">
    <source>
        <dbReference type="ARBA" id="ARBA00002653"/>
    </source>
</evidence>
<dbReference type="SUPFAM" id="SSF50978">
    <property type="entry name" value="WD40 repeat-like"/>
    <property type="match status" value="1"/>
</dbReference>
<dbReference type="PANTHER" id="PTHR14773">
    <property type="entry name" value="WD REPEAT-CONTAINING PROTEIN 76"/>
    <property type="match status" value="1"/>
</dbReference>
<reference evidence="10" key="1">
    <citation type="journal article" date="2021" name="J Fungi (Basel)">
        <title>Virulence traits and population genomics of the black yeast Aureobasidium melanogenum.</title>
        <authorList>
            <person name="Cernosa A."/>
            <person name="Sun X."/>
            <person name="Gostincar C."/>
            <person name="Fang C."/>
            <person name="Gunde-Cimerman N."/>
            <person name="Song Z."/>
        </authorList>
    </citation>
    <scope>NUCLEOTIDE SEQUENCE</scope>
    <source>
        <strain evidence="10">EXF-9298</strain>
    </source>
</reference>
<protein>
    <recommendedName>
        <fullName evidence="4">DNA damage-binding protein CMR1</fullName>
    </recommendedName>
    <alternativeName>
        <fullName evidence="3">DNA damage-binding protein cmr1</fullName>
    </alternativeName>
</protein>
<dbReference type="EMBL" id="JAHFXS010002155">
    <property type="protein sequence ID" value="KAG9973675.1"/>
    <property type="molecule type" value="Genomic_DNA"/>
</dbReference>
<keyword evidence="11" id="KW-1185">Reference proteome</keyword>